<dbReference type="EMBL" id="NARP01000021">
    <property type="protein sequence ID" value="OTP99096.1"/>
    <property type="molecule type" value="Genomic_DNA"/>
</dbReference>
<proteinExistence type="predicted"/>
<evidence type="ECO:0000313" key="2">
    <source>
        <dbReference type="EMBL" id="OTQ10606.1"/>
    </source>
</evidence>
<dbReference type="AlphaFoldDB" id="A0A242NGM9"/>
<gene>
    <name evidence="2" type="ORF">B6C91_04950</name>
    <name evidence="1" type="ORF">B6D08_08895</name>
</gene>
<evidence type="ECO:0000313" key="4">
    <source>
        <dbReference type="Proteomes" id="UP000194977"/>
    </source>
</evidence>
<keyword evidence="3" id="KW-1185">Reference proteome</keyword>
<reference evidence="3 4" key="1">
    <citation type="submission" date="2017-03" db="EMBL/GenBank/DDBJ databases">
        <title>Comparative genomics of honeybee gut symbionts reveal geographically distinct and subgroup specific antibiotic resistance.</title>
        <authorList>
            <person name="Ludvigsen J."/>
            <person name="Porcellato D."/>
            <person name="Labee-Lund T.M."/>
            <person name="Amdam G.V."/>
            <person name="Rudi K."/>
        </authorList>
    </citation>
    <scope>NUCLEOTIDE SEQUENCE [LARGE SCALE GENOMIC DNA]</scope>
    <source>
        <strain evidence="1 4">A-7-12</strain>
        <strain evidence="2 3">A-9-12</strain>
    </source>
</reference>
<dbReference type="Proteomes" id="UP000194977">
    <property type="component" value="Unassembled WGS sequence"/>
</dbReference>
<dbReference type="RefSeq" id="WP_086271248.1">
    <property type="nucleotide sequence ID" value="NZ_MZNE01000012.1"/>
</dbReference>
<name>A0A242NGM9_9GAMM</name>
<sequence length="86" mass="9954">MNAICLKPVYLKSLWQEKLYQSVFFHNNNTDESELVIPEPETVTNVGELVLSCQFISVRDGNDGVREYYLCMTPNSEQYIIDSEED</sequence>
<organism evidence="1 4">
    <name type="scientific">Gilliamella apicola</name>
    <dbReference type="NCBI Taxonomy" id="1196095"/>
    <lineage>
        <taxon>Bacteria</taxon>
        <taxon>Pseudomonadati</taxon>
        <taxon>Pseudomonadota</taxon>
        <taxon>Gammaproteobacteria</taxon>
        <taxon>Orbales</taxon>
        <taxon>Orbaceae</taxon>
        <taxon>Gilliamella</taxon>
    </lineage>
</organism>
<accession>A0A242NGM9</accession>
<evidence type="ECO:0000313" key="1">
    <source>
        <dbReference type="EMBL" id="OTP99096.1"/>
    </source>
</evidence>
<evidence type="ECO:0000313" key="3">
    <source>
        <dbReference type="Proteomes" id="UP000194800"/>
    </source>
</evidence>
<dbReference type="Proteomes" id="UP000194800">
    <property type="component" value="Unassembled WGS sequence"/>
</dbReference>
<comment type="caution">
    <text evidence="1">The sequence shown here is derived from an EMBL/GenBank/DDBJ whole genome shotgun (WGS) entry which is preliminary data.</text>
</comment>
<protein>
    <submittedName>
        <fullName evidence="1">Uncharacterized protein</fullName>
    </submittedName>
</protein>
<dbReference type="EMBL" id="NART01000015">
    <property type="protein sequence ID" value="OTQ10606.1"/>
    <property type="molecule type" value="Genomic_DNA"/>
</dbReference>